<dbReference type="GO" id="GO:0045141">
    <property type="term" value="P:meiotic telomere clustering"/>
    <property type="evidence" value="ECO:0007669"/>
    <property type="project" value="EnsemblFungi"/>
</dbReference>
<dbReference type="GO" id="GO:0030466">
    <property type="term" value="P:silent mating-type cassette heterochromatin formation"/>
    <property type="evidence" value="ECO:0007669"/>
    <property type="project" value="EnsemblFungi"/>
</dbReference>
<gene>
    <name evidence="6" type="primary">raf1</name>
    <name evidence="5" type="ORF">SJAG_00756</name>
</gene>
<proteinExistence type="predicted"/>
<dbReference type="GO" id="GO:0034080">
    <property type="term" value="P:CENP-A containing chromatin assembly"/>
    <property type="evidence" value="ECO:0007669"/>
    <property type="project" value="EnsemblFungi"/>
</dbReference>
<evidence type="ECO:0000256" key="1">
    <source>
        <dbReference type="ARBA" id="ARBA00022574"/>
    </source>
</evidence>
<dbReference type="OrthoDB" id="10248252at2759"/>
<evidence type="ECO:0000313" key="6">
    <source>
        <dbReference type="JaponicusDB" id="SJAG_00756"/>
    </source>
</evidence>
<dbReference type="GO" id="GO:0031509">
    <property type="term" value="P:subtelomeric heterochromatin formation"/>
    <property type="evidence" value="ECO:0007669"/>
    <property type="project" value="EnsemblFungi"/>
</dbReference>
<dbReference type="PANTHER" id="PTHR44019:SF8">
    <property type="entry name" value="POC1 CENTRIOLAR PROTEIN HOMOLOG"/>
    <property type="match status" value="1"/>
</dbReference>
<name>B6JWI1_SCHJY</name>
<dbReference type="InterPro" id="IPR015943">
    <property type="entry name" value="WD40/YVTN_repeat-like_dom_sf"/>
</dbReference>
<evidence type="ECO:0000256" key="3">
    <source>
        <dbReference type="PROSITE-ProRule" id="PRU00221"/>
    </source>
</evidence>
<dbReference type="EMBL" id="KE651166">
    <property type="protein sequence ID" value="EEB05732.1"/>
    <property type="molecule type" value="Genomic_DNA"/>
</dbReference>
<feature type="region of interest" description="Disordered" evidence="4">
    <location>
        <begin position="644"/>
        <end position="680"/>
    </location>
</feature>
<organism evidence="5 7">
    <name type="scientific">Schizosaccharomyces japonicus (strain yFS275 / FY16936)</name>
    <name type="common">Fission yeast</name>
    <dbReference type="NCBI Taxonomy" id="402676"/>
    <lineage>
        <taxon>Eukaryota</taxon>
        <taxon>Fungi</taxon>
        <taxon>Dikarya</taxon>
        <taxon>Ascomycota</taxon>
        <taxon>Taphrinomycotina</taxon>
        <taxon>Schizosaccharomycetes</taxon>
        <taxon>Schizosaccharomycetales</taxon>
        <taxon>Schizosaccharomycetaceae</taxon>
        <taxon>Schizosaccharomyces</taxon>
    </lineage>
</organism>
<dbReference type="InterPro" id="IPR019775">
    <property type="entry name" value="WD40_repeat_CS"/>
</dbReference>
<keyword evidence="7" id="KW-1185">Reference proteome</keyword>
<evidence type="ECO:0000313" key="7">
    <source>
        <dbReference type="Proteomes" id="UP000001744"/>
    </source>
</evidence>
<dbReference type="GeneID" id="7052173"/>
<dbReference type="GO" id="GO:0005721">
    <property type="term" value="C:pericentric heterochromatin"/>
    <property type="evidence" value="ECO:0007669"/>
    <property type="project" value="EnsemblFungi"/>
</dbReference>
<dbReference type="eggNOG" id="ENOG502RZG9">
    <property type="taxonomic scope" value="Eukaryota"/>
</dbReference>
<dbReference type="GO" id="GO:0140720">
    <property type="term" value="C:subtelomeric heterochromatin"/>
    <property type="evidence" value="ECO:0007669"/>
    <property type="project" value="EnsemblFungi"/>
</dbReference>
<feature type="repeat" description="WD" evidence="3">
    <location>
        <begin position="556"/>
        <end position="576"/>
    </location>
</feature>
<dbReference type="PROSITE" id="PS50294">
    <property type="entry name" value="WD_REPEATS_REGION"/>
    <property type="match status" value="1"/>
</dbReference>
<dbReference type="GO" id="GO:0140727">
    <property type="term" value="P:siRNA-mediated pericentric heterochromatin formation"/>
    <property type="evidence" value="ECO:0007669"/>
    <property type="project" value="EnsemblFungi"/>
</dbReference>
<sequence length="680" mass="75514">MNVHEKRPHTLSPEHKLTASKTQKLDDYFLDSEEVNDEFEVYDPLDDIPIPKTRPREAVALVHPAPNGPLKNGEDELAFTLSAGDFAPASRPYLSKRAREMPWSFSSEKTHAKLQGKIIHVDFTPEECLQLQAARRKYGPVNSVRFKDAFHSHLNVLLPSRTYEDCQQFEADNADLTPTGEAFAIQIADVEPEHPIIPNYLRNCYDLNVFDRRGCSFLKSANFLRSESILAMKPWKHFNETSGDTVSVGFDPSGRKMALGSTSQRGVYNRLGTLWLGDLLRGEMSVLKGHQTRSLEGDIEFRTISDVCFSNSGRHLFTGGFDDCVRIWTTEGVACDVFSQSKGHIQQLTLSRDDVLAASSKDGRGFLIRTHPETGKVKSFTELAFKKALEKRYEASLIEYTMPNVNTGGYVVVGYDNFHQQKNDGCAAVFDPGSGIPIKELNVNSEAIASLAIQPLSDNFIIGSNSHVSGRVRLFDSRTLSTVKMFNTPQKDINHTTVDRSGIFVTSSGTDNQTYVWDVRSHNKPLHVLKHGKTKMIHFDFENTEEVDAGINMALWQPDGSVFITGGSDGVVKAWDPRLHEPFVQNVTEVDAAVTYGCFSPDASKLVVCFAGGGMNIYSVCGNRPIDQFGEFVIRDRNAGEQAYDAVDESTGPIVNTAGSSYSDDSNNRERHVSFTSSAH</sequence>
<accession>B6JWI1</accession>
<dbReference type="PANTHER" id="PTHR44019">
    <property type="entry name" value="WD REPEAT-CONTAINING PROTEIN 55"/>
    <property type="match status" value="1"/>
</dbReference>
<feature type="repeat" description="WD" evidence="3">
    <location>
        <begin position="304"/>
        <end position="328"/>
    </location>
</feature>
<feature type="compositionally biased region" description="Polar residues" evidence="4">
    <location>
        <begin position="653"/>
        <end position="665"/>
    </location>
</feature>
<dbReference type="GO" id="GO:0043494">
    <property type="term" value="C:CLRC complex"/>
    <property type="evidence" value="ECO:0007669"/>
    <property type="project" value="EnsemblFungi"/>
</dbReference>
<dbReference type="RefSeq" id="XP_002172025.1">
    <property type="nucleotide sequence ID" value="XM_002171989.1"/>
</dbReference>
<dbReference type="GO" id="GO:0031934">
    <property type="term" value="C:mating-type region heterochromatin"/>
    <property type="evidence" value="ECO:0007669"/>
    <property type="project" value="EnsemblFungi"/>
</dbReference>
<dbReference type="Pfam" id="PF00400">
    <property type="entry name" value="WD40"/>
    <property type="match status" value="2"/>
</dbReference>
<dbReference type="SUPFAM" id="SSF50978">
    <property type="entry name" value="WD40 repeat-like"/>
    <property type="match status" value="1"/>
</dbReference>
<dbReference type="VEuPathDB" id="FungiDB:SJAG_00756"/>
<dbReference type="InterPro" id="IPR001680">
    <property type="entry name" value="WD40_rpt"/>
</dbReference>
<dbReference type="InterPro" id="IPR036322">
    <property type="entry name" value="WD40_repeat_dom_sf"/>
</dbReference>
<dbReference type="Gene3D" id="2.130.10.10">
    <property type="entry name" value="YVTN repeat-like/Quinoprotein amine dehydrogenase"/>
    <property type="match status" value="1"/>
</dbReference>
<evidence type="ECO:0000313" key="5">
    <source>
        <dbReference type="EMBL" id="EEB05732.1"/>
    </source>
</evidence>
<keyword evidence="1 3" id="KW-0853">WD repeat</keyword>
<dbReference type="HOGENOM" id="CLU_429036_0_0_1"/>
<dbReference type="InterPro" id="IPR050505">
    <property type="entry name" value="WDR55/POC1"/>
</dbReference>
<dbReference type="PROSITE" id="PS00678">
    <property type="entry name" value="WD_REPEATS_1"/>
    <property type="match status" value="1"/>
</dbReference>
<reference evidence="5 7" key="1">
    <citation type="journal article" date="2011" name="Science">
        <title>Comparative functional genomics of the fission yeasts.</title>
        <authorList>
            <person name="Rhind N."/>
            <person name="Chen Z."/>
            <person name="Yassour M."/>
            <person name="Thompson D.A."/>
            <person name="Haas B.J."/>
            <person name="Habib N."/>
            <person name="Wapinski I."/>
            <person name="Roy S."/>
            <person name="Lin M.F."/>
            <person name="Heiman D.I."/>
            <person name="Young S.K."/>
            <person name="Furuya K."/>
            <person name="Guo Y."/>
            <person name="Pidoux A."/>
            <person name="Chen H.M."/>
            <person name="Robbertse B."/>
            <person name="Goldberg J.M."/>
            <person name="Aoki K."/>
            <person name="Bayne E.H."/>
            <person name="Berlin A.M."/>
            <person name="Desjardins C.A."/>
            <person name="Dobbs E."/>
            <person name="Dukaj L."/>
            <person name="Fan L."/>
            <person name="FitzGerald M.G."/>
            <person name="French C."/>
            <person name="Gujja S."/>
            <person name="Hansen K."/>
            <person name="Keifenheim D."/>
            <person name="Levin J.Z."/>
            <person name="Mosher R.A."/>
            <person name="Mueller C.A."/>
            <person name="Pfiffner J."/>
            <person name="Priest M."/>
            <person name="Russ C."/>
            <person name="Smialowska A."/>
            <person name="Swoboda P."/>
            <person name="Sykes S.M."/>
            <person name="Vaughn M."/>
            <person name="Vengrova S."/>
            <person name="Yoder R."/>
            <person name="Zeng Q."/>
            <person name="Allshire R."/>
            <person name="Baulcombe D."/>
            <person name="Birren B.W."/>
            <person name="Brown W."/>
            <person name="Ekwall K."/>
            <person name="Kellis M."/>
            <person name="Leatherwood J."/>
            <person name="Levin H."/>
            <person name="Margalit H."/>
            <person name="Martienssen R."/>
            <person name="Nieduszynski C.A."/>
            <person name="Spatafora J.W."/>
            <person name="Friedman N."/>
            <person name="Dalgaard J.Z."/>
            <person name="Baumann P."/>
            <person name="Niki H."/>
            <person name="Regev A."/>
            <person name="Nusbaum C."/>
        </authorList>
    </citation>
    <scope>NUCLEOTIDE SEQUENCE [LARGE SCALE GENOMIC DNA]</scope>
    <source>
        <strain evidence="7">yFS275 / FY16936</strain>
    </source>
</reference>
<dbReference type="AlphaFoldDB" id="B6JWI1"/>
<evidence type="ECO:0000256" key="2">
    <source>
        <dbReference type="ARBA" id="ARBA00022737"/>
    </source>
</evidence>
<dbReference type="STRING" id="402676.B6JWI1"/>
<dbReference type="Proteomes" id="UP000001744">
    <property type="component" value="Unassembled WGS sequence"/>
</dbReference>
<keyword evidence="2" id="KW-0677">Repeat</keyword>
<dbReference type="JaponicusDB" id="SJAG_00756">
    <property type="gene designation" value="raf1"/>
</dbReference>
<protein>
    <submittedName>
        <fullName evidence="5">Rik1-associated factor Raf1</fullName>
    </submittedName>
</protein>
<dbReference type="OMA" id="TKMIHFD"/>
<dbReference type="SMART" id="SM00320">
    <property type="entry name" value="WD40"/>
    <property type="match status" value="6"/>
</dbReference>
<dbReference type="PROSITE" id="PS50082">
    <property type="entry name" value="WD_REPEATS_2"/>
    <property type="match status" value="2"/>
</dbReference>
<evidence type="ECO:0000256" key="4">
    <source>
        <dbReference type="SAM" id="MobiDB-lite"/>
    </source>
</evidence>